<dbReference type="EC" id="2.5.1.16" evidence="4"/>
<dbReference type="EMBL" id="PVTF01000004">
    <property type="protein sequence ID" value="PRY42355.1"/>
    <property type="molecule type" value="Genomic_DNA"/>
</dbReference>
<dbReference type="RefSeq" id="WP_106187770.1">
    <property type="nucleotide sequence ID" value="NZ_PVTF01000004.1"/>
</dbReference>
<comment type="pathway">
    <text evidence="4">Amine and polyamine biosynthesis; spermidine biosynthesis; spermidine from putrescine: step 1/1.</text>
</comment>
<dbReference type="Proteomes" id="UP000239494">
    <property type="component" value="Unassembled WGS sequence"/>
</dbReference>
<evidence type="ECO:0000256" key="3">
    <source>
        <dbReference type="ARBA" id="ARBA00023115"/>
    </source>
</evidence>
<dbReference type="Pfam" id="PF01564">
    <property type="entry name" value="Spermine_synth"/>
    <property type="match status" value="1"/>
</dbReference>
<name>A0A2T0T9N9_9PSEU</name>
<evidence type="ECO:0000256" key="4">
    <source>
        <dbReference type="HAMAP-Rule" id="MF_00198"/>
    </source>
</evidence>
<evidence type="ECO:0000256" key="5">
    <source>
        <dbReference type="PROSITE-ProRule" id="PRU00354"/>
    </source>
</evidence>
<sequence length="294" mass="32792">MNGIDTDVQLSSSTTIREPLGDGLTRIWDLDDVVVDTRTEFQHLVIADTAQGRSLFCDNDRQSTEFSQLTYHEALMVPALLLADRVDRVLVIGSSEGVVCQMAVAAGATAVDHIDIDSQAVKLCAEHLPYGYTTTELAEAEAGDGTVRVKYVDGWEYIRTTSEKYDIVLVDLPDEREEEAQHNRLYGEEFLRMCKALLTPGGVVVTQAGCQTMWRNKTLIRSFQRFNDVFDTTVYYGSDEHEWAYLFGRADVVEDPTALMTERLATSGYQPETIDDLALLSGSIPPYTVRRSLA</sequence>
<feature type="binding site" evidence="4">
    <location>
        <position position="96"/>
    </location>
    <ligand>
        <name>spermidine</name>
        <dbReference type="ChEBI" id="CHEBI:57834"/>
    </ligand>
</feature>
<dbReference type="AlphaFoldDB" id="A0A2T0T9N9"/>
<accession>A0A2T0T9N9</accession>
<reference evidence="7 8" key="1">
    <citation type="submission" date="2018-03" db="EMBL/GenBank/DDBJ databases">
        <title>Genomic Encyclopedia of Archaeal and Bacterial Type Strains, Phase II (KMG-II): from individual species to whole genera.</title>
        <authorList>
            <person name="Goeker M."/>
        </authorList>
    </citation>
    <scope>NUCLEOTIDE SEQUENCE [LARGE SCALE GENOMIC DNA]</scope>
    <source>
        <strain evidence="7 8">DSM 44720</strain>
    </source>
</reference>
<dbReference type="PROSITE" id="PS51006">
    <property type="entry name" value="PABS_2"/>
    <property type="match status" value="1"/>
</dbReference>
<proteinExistence type="inferred from homology"/>
<comment type="caution">
    <text evidence="4">Lacks conserved residue(s) required for the propagation of feature annotation.</text>
</comment>
<evidence type="ECO:0000256" key="1">
    <source>
        <dbReference type="ARBA" id="ARBA00007867"/>
    </source>
</evidence>
<feature type="binding site" evidence="4">
    <location>
        <position position="42"/>
    </location>
    <ligand>
        <name>S-methyl-5'-thioadenosine</name>
        <dbReference type="ChEBI" id="CHEBI:17509"/>
    </ligand>
</feature>
<feature type="binding site" evidence="4">
    <location>
        <begin position="153"/>
        <end position="154"/>
    </location>
    <ligand>
        <name>S-methyl-5'-thioadenosine</name>
        <dbReference type="ChEBI" id="CHEBI:17509"/>
    </ligand>
</feature>
<dbReference type="PANTHER" id="PTHR43317">
    <property type="entry name" value="THERMOSPERMINE SYNTHASE ACAULIS5"/>
    <property type="match status" value="1"/>
</dbReference>
<evidence type="ECO:0000259" key="6">
    <source>
        <dbReference type="PROSITE" id="PS51006"/>
    </source>
</evidence>
<feature type="domain" description="PABS" evidence="6">
    <location>
        <begin position="13"/>
        <end position="267"/>
    </location>
</feature>
<dbReference type="Gene3D" id="3.40.50.150">
    <property type="entry name" value="Vaccinia Virus protein VP39"/>
    <property type="match status" value="1"/>
</dbReference>
<feature type="binding site" evidence="4">
    <location>
        <position position="72"/>
    </location>
    <ligand>
        <name>spermidine</name>
        <dbReference type="ChEBI" id="CHEBI:57834"/>
    </ligand>
</feature>
<dbReference type="PANTHER" id="PTHR43317:SF1">
    <property type="entry name" value="THERMOSPERMINE SYNTHASE ACAULIS5"/>
    <property type="match status" value="1"/>
</dbReference>
<dbReference type="UniPathway" id="UPA00248">
    <property type="reaction ID" value="UER00314"/>
</dbReference>
<feature type="active site" description="Proton acceptor" evidence="4 5">
    <location>
        <position position="171"/>
    </location>
</feature>
<keyword evidence="8" id="KW-1185">Reference proteome</keyword>
<dbReference type="OrthoDB" id="9793120at2"/>
<comment type="function">
    <text evidence="4">Catalyzes the irreversible transfer of a propylamine group from the amino donor S-adenosylmethioninamine (decarboxy-AdoMet) to putrescine (1,4-diaminobutane) to yield spermidine.</text>
</comment>
<dbReference type="SUPFAM" id="SSF53335">
    <property type="entry name" value="S-adenosyl-L-methionine-dependent methyltransferases"/>
    <property type="match status" value="1"/>
</dbReference>
<protein>
    <recommendedName>
        <fullName evidence="4">Polyamine aminopropyltransferase</fullName>
    </recommendedName>
    <alternativeName>
        <fullName evidence="4">Putrescine aminopropyltransferase</fullName>
        <shortName evidence="4">PAPT</shortName>
    </alternativeName>
    <alternativeName>
        <fullName evidence="4">Spermidine synthase</fullName>
        <shortName evidence="4">SPDS</shortName>
        <shortName evidence="4">SPDSY</shortName>
        <ecNumber evidence="4">2.5.1.16</ecNumber>
    </alternativeName>
</protein>
<organism evidence="7 8">
    <name type="scientific">Umezawaea tangerina</name>
    <dbReference type="NCBI Taxonomy" id="84725"/>
    <lineage>
        <taxon>Bacteria</taxon>
        <taxon>Bacillati</taxon>
        <taxon>Actinomycetota</taxon>
        <taxon>Actinomycetes</taxon>
        <taxon>Pseudonocardiales</taxon>
        <taxon>Pseudonocardiaceae</taxon>
        <taxon>Umezawaea</taxon>
    </lineage>
</organism>
<dbReference type="InterPro" id="IPR001045">
    <property type="entry name" value="Spermi_synthase"/>
</dbReference>
<dbReference type="GO" id="GO:0004766">
    <property type="term" value="F:spermidine synthase activity"/>
    <property type="evidence" value="ECO:0007669"/>
    <property type="project" value="UniProtKB-UniRule"/>
</dbReference>
<comment type="subunit">
    <text evidence="4">Homodimer or homotetramer.</text>
</comment>
<feature type="binding site" evidence="4">
    <location>
        <position position="115"/>
    </location>
    <ligand>
        <name>S-methyl-5'-thioadenosine</name>
        <dbReference type="ChEBI" id="CHEBI:17509"/>
    </ligand>
</feature>
<keyword evidence="3 4" id="KW-0620">Polyamine biosynthesis</keyword>
<keyword evidence="2 4" id="KW-0808">Transferase</keyword>
<evidence type="ECO:0000256" key="2">
    <source>
        <dbReference type="ARBA" id="ARBA00022679"/>
    </source>
</evidence>
<comment type="catalytic activity">
    <reaction evidence="4">
        <text>S-adenosyl 3-(methylsulfanyl)propylamine + putrescine = S-methyl-5'-thioadenosine + spermidine + H(+)</text>
        <dbReference type="Rhea" id="RHEA:12721"/>
        <dbReference type="ChEBI" id="CHEBI:15378"/>
        <dbReference type="ChEBI" id="CHEBI:17509"/>
        <dbReference type="ChEBI" id="CHEBI:57443"/>
        <dbReference type="ChEBI" id="CHEBI:57834"/>
        <dbReference type="ChEBI" id="CHEBI:326268"/>
        <dbReference type="EC" id="2.5.1.16"/>
    </reaction>
</comment>
<dbReference type="HAMAP" id="MF_00198">
    <property type="entry name" value="Spermidine_synth"/>
    <property type="match status" value="1"/>
</dbReference>
<evidence type="ECO:0000313" key="8">
    <source>
        <dbReference type="Proteomes" id="UP000239494"/>
    </source>
</evidence>
<dbReference type="GO" id="GO:0010487">
    <property type="term" value="F:thermospermine synthase activity"/>
    <property type="evidence" value="ECO:0007669"/>
    <property type="project" value="UniProtKB-ARBA"/>
</dbReference>
<comment type="similarity">
    <text evidence="1 4">Belongs to the spermidine/spermine synthase family.</text>
</comment>
<dbReference type="InterPro" id="IPR030374">
    <property type="entry name" value="PABS"/>
</dbReference>
<keyword evidence="4" id="KW-0745">Spermidine biosynthesis</keyword>
<comment type="caution">
    <text evidence="7">The sequence shown here is derived from an EMBL/GenBank/DDBJ whole genome shotgun (WGS) entry which is preliminary data.</text>
</comment>
<dbReference type="InterPro" id="IPR029063">
    <property type="entry name" value="SAM-dependent_MTases_sf"/>
</dbReference>
<dbReference type="CDD" id="cd02440">
    <property type="entry name" value="AdoMet_MTases"/>
    <property type="match status" value="1"/>
</dbReference>
<evidence type="ECO:0000313" key="7">
    <source>
        <dbReference type="EMBL" id="PRY42355.1"/>
    </source>
</evidence>
<gene>
    <name evidence="4" type="primary">speE</name>
    <name evidence="7" type="ORF">CLV43_104186</name>
</gene>
<dbReference type="GO" id="GO:0008295">
    <property type="term" value="P:spermidine biosynthetic process"/>
    <property type="evidence" value="ECO:0007669"/>
    <property type="project" value="UniProtKB-UniRule"/>
</dbReference>